<keyword evidence="2" id="KW-1185">Reference proteome</keyword>
<dbReference type="SUPFAM" id="SSF48208">
    <property type="entry name" value="Six-hairpin glycosidases"/>
    <property type="match status" value="1"/>
</dbReference>
<accession>A0ABQ1EW73</accession>
<dbReference type="RefSeq" id="WP_189014058.1">
    <property type="nucleotide sequence ID" value="NZ_BMHE01000020.1"/>
</dbReference>
<reference evidence="2" key="1">
    <citation type="journal article" date="2019" name="Int. J. Syst. Evol. Microbiol.">
        <title>The Global Catalogue of Microorganisms (GCM) 10K type strain sequencing project: providing services to taxonomists for standard genome sequencing and annotation.</title>
        <authorList>
            <consortium name="The Broad Institute Genomics Platform"/>
            <consortium name="The Broad Institute Genome Sequencing Center for Infectious Disease"/>
            <person name="Wu L."/>
            <person name="Ma J."/>
        </authorList>
    </citation>
    <scope>NUCLEOTIDE SEQUENCE [LARGE SCALE GENOMIC DNA]</scope>
    <source>
        <strain evidence="2">CGMCC 1.15043</strain>
    </source>
</reference>
<proteinExistence type="predicted"/>
<organism evidence="1 2">
    <name type="scientific">Paenibacillus marchantiophytorum</name>
    <dbReference type="NCBI Taxonomy" id="1619310"/>
    <lineage>
        <taxon>Bacteria</taxon>
        <taxon>Bacillati</taxon>
        <taxon>Bacillota</taxon>
        <taxon>Bacilli</taxon>
        <taxon>Bacillales</taxon>
        <taxon>Paenibacillaceae</taxon>
        <taxon>Paenibacillus</taxon>
    </lineage>
</organism>
<dbReference type="InterPro" id="IPR008928">
    <property type="entry name" value="6-hairpin_glycosidase_sf"/>
</dbReference>
<dbReference type="SMART" id="SM01149">
    <property type="entry name" value="DUF1237"/>
    <property type="match status" value="1"/>
</dbReference>
<gene>
    <name evidence="1" type="ORF">GCM10008018_38630</name>
</gene>
<keyword evidence="1" id="KW-0378">Hydrolase</keyword>
<dbReference type="PANTHER" id="PTHR31047:SF0">
    <property type="entry name" value="MEIOTICALLY UP-REGULATED GENE 157 PROTEIN"/>
    <property type="match status" value="1"/>
</dbReference>
<dbReference type="Proteomes" id="UP000615455">
    <property type="component" value="Unassembled WGS sequence"/>
</dbReference>
<name>A0ABQ1EW73_9BACL</name>
<protein>
    <submittedName>
        <fullName evidence="1">Glycosyl hydrolase</fullName>
    </submittedName>
</protein>
<evidence type="ECO:0000313" key="1">
    <source>
        <dbReference type="EMBL" id="GFZ88809.1"/>
    </source>
</evidence>
<dbReference type="InterPro" id="IPR008313">
    <property type="entry name" value="GH125"/>
</dbReference>
<sequence>MTQTTRLPESMCNLIDFVNDELLKMERPKLAAMFRECFTNTYQTTVQREEDGSTFVITGDIPAMWLRDSSAQVRTYLLLADKDAEFADMIAGVIERQIAYIALDPYANAFNKGPNGAGHQQDHTQMNPWIWERKYEIDSLCYPIQLSYLHWKATGRTAQFSNEYRSVVLAILQLWKVEQEHEAQSPYRFQRSDCPSTDTLTRAGLGSPVRYTGMTWSGFRPSDDACTYGYLIPSNMFAVVVLGYIAEIAEHVWQDAEVQREALNLAAEINKGIATYGITEHPKFGSIYAYEADGFGNVHLMDDANVPSLLSIPYLGYAAESDPMYQRTRNFILSEENPCFYAGKEAQGVGSPHTPDSYIWPIALAVQGLTASAQEEKLRILDVLAATDGGTGLMHEGFHADDAGQFTRPWFSWANSMFSELVLDVCGLSLKKFL</sequence>
<evidence type="ECO:0000313" key="2">
    <source>
        <dbReference type="Proteomes" id="UP000615455"/>
    </source>
</evidence>
<dbReference type="Gene3D" id="1.50.10.10">
    <property type="match status" value="1"/>
</dbReference>
<dbReference type="InterPro" id="IPR012341">
    <property type="entry name" value="6hp_glycosidase-like_sf"/>
</dbReference>
<dbReference type="EMBL" id="BMHE01000020">
    <property type="protein sequence ID" value="GFZ88809.1"/>
    <property type="molecule type" value="Genomic_DNA"/>
</dbReference>
<dbReference type="PIRSF" id="PIRSF028846">
    <property type="entry name" value="UCP028846"/>
    <property type="match status" value="1"/>
</dbReference>
<comment type="caution">
    <text evidence="1">The sequence shown here is derived from an EMBL/GenBank/DDBJ whole genome shotgun (WGS) entry which is preliminary data.</text>
</comment>
<dbReference type="PANTHER" id="PTHR31047">
    <property type="entry name" value="MEIOTICALLY UP-REGULATED GENE 157 PROTEIN"/>
    <property type="match status" value="1"/>
</dbReference>
<dbReference type="Pfam" id="PF06824">
    <property type="entry name" value="Glyco_hydro_125"/>
    <property type="match status" value="1"/>
</dbReference>
<dbReference type="GO" id="GO:0016787">
    <property type="term" value="F:hydrolase activity"/>
    <property type="evidence" value="ECO:0007669"/>
    <property type="project" value="UniProtKB-KW"/>
</dbReference>